<evidence type="ECO:0000313" key="3">
    <source>
        <dbReference type="Proteomes" id="UP000426027"/>
    </source>
</evidence>
<dbReference type="GO" id="GO:0016740">
    <property type="term" value="F:transferase activity"/>
    <property type="evidence" value="ECO:0007669"/>
    <property type="project" value="UniProtKB-KW"/>
</dbReference>
<organism evidence="2 3">
    <name type="scientific">Phnomibacter ginsenosidimutans</name>
    <dbReference type="NCBI Taxonomy" id="2676868"/>
    <lineage>
        <taxon>Bacteria</taxon>
        <taxon>Pseudomonadati</taxon>
        <taxon>Bacteroidota</taxon>
        <taxon>Chitinophagia</taxon>
        <taxon>Chitinophagales</taxon>
        <taxon>Chitinophagaceae</taxon>
        <taxon>Phnomibacter</taxon>
    </lineage>
</organism>
<gene>
    <name evidence="2" type="ORF">GLV81_05530</name>
</gene>
<dbReference type="InterPro" id="IPR029044">
    <property type="entry name" value="Nucleotide-diphossugar_trans"/>
</dbReference>
<dbReference type="Gene3D" id="3.90.550.10">
    <property type="entry name" value="Spore Coat Polysaccharide Biosynthesis Protein SpsA, Chain A"/>
    <property type="match status" value="1"/>
</dbReference>
<reference evidence="2 3" key="1">
    <citation type="submission" date="2019-11" db="EMBL/GenBank/DDBJ databases">
        <authorList>
            <person name="Im W.T."/>
        </authorList>
    </citation>
    <scope>NUCLEOTIDE SEQUENCE [LARGE SCALE GENOMIC DNA]</scope>
    <source>
        <strain evidence="2 3">SB-02</strain>
    </source>
</reference>
<dbReference type="InterPro" id="IPR001173">
    <property type="entry name" value="Glyco_trans_2-like"/>
</dbReference>
<dbReference type="PANTHER" id="PTHR43685:SF3">
    <property type="entry name" value="SLR2126 PROTEIN"/>
    <property type="match status" value="1"/>
</dbReference>
<name>A0A6I6GGX5_9BACT</name>
<dbReference type="Proteomes" id="UP000426027">
    <property type="component" value="Chromosome"/>
</dbReference>
<keyword evidence="2" id="KW-0808">Transferase</keyword>
<dbReference type="KEGG" id="fls:GLV81_05530"/>
<feature type="domain" description="Glycosyltransferase 2-like" evidence="1">
    <location>
        <begin position="21"/>
        <end position="190"/>
    </location>
</feature>
<dbReference type="PANTHER" id="PTHR43685">
    <property type="entry name" value="GLYCOSYLTRANSFERASE"/>
    <property type="match status" value="1"/>
</dbReference>
<proteinExistence type="predicted"/>
<dbReference type="SUPFAM" id="SSF53448">
    <property type="entry name" value="Nucleotide-diphospho-sugar transferases"/>
    <property type="match status" value="1"/>
</dbReference>
<keyword evidence="3" id="KW-1185">Reference proteome</keyword>
<sequence length="319" mass="36131">MAYKTVASVNCRPMQMAPRISVAICTYNRQKFIGACLACLAEQTMPAHEWEVIVVDNASTDETAAIVQAFIAVHPQLPFRYVHEPQKGLSFARNRSIAEARSGIVTFIDDDAEAVPHFVASIAAFMEAHPEAAGAGGRVLPKYSESPEPAWMNKYLNGFIGRVDHGEPIRIFEGRMKYPIGCNMTYRKELMLQAGGFNNQLTFRGDDKHIYHAVTQLNKAVYFLPEALVYHNIDAHRLTFDYFKKLFLKTGNEERIRVTMENGTTAVAKKAVEYLIKWGASLLIWLLFALKGQEIKGRYTMYSQWFTLTGFLKKDVFVR</sequence>
<evidence type="ECO:0000313" key="2">
    <source>
        <dbReference type="EMBL" id="QGW27625.1"/>
    </source>
</evidence>
<dbReference type="Pfam" id="PF00535">
    <property type="entry name" value="Glycos_transf_2"/>
    <property type="match status" value="1"/>
</dbReference>
<dbReference type="AlphaFoldDB" id="A0A6I6GGX5"/>
<protein>
    <submittedName>
        <fullName evidence="2">Glycosyltransferase</fullName>
    </submittedName>
</protein>
<accession>A0A6I6GGX5</accession>
<dbReference type="InterPro" id="IPR050834">
    <property type="entry name" value="Glycosyltransf_2"/>
</dbReference>
<evidence type="ECO:0000259" key="1">
    <source>
        <dbReference type="Pfam" id="PF00535"/>
    </source>
</evidence>
<dbReference type="EMBL" id="CP046566">
    <property type="protein sequence ID" value="QGW27625.1"/>
    <property type="molecule type" value="Genomic_DNA"/>
</dbReference>